<dbReference type="CDD" id="cd07036">
    <property type="entry name" value="TPP_PYR_E1-PDHc-beta_like"/>
    <property type="match status" value="1"/>
</dbReference>
<dbReference type="InterPro" id="IPR005475">
    <property type="entry name" value="Transketolase-like_Pyr-bd"/>
</dbReference>
<dbReference type="InterPro" id="IPR029061">
    <property type="entry name" value="THDP-binding"/>
</dbReference>
<comment type="cofactor">
    <cofactor evidence="1">
        <name>thiamine diphosphate</name>
        <dbReference type="ChEBI" id="CHEBI:58937"/>
    </cofactor>
</comment>
<name>A0A6L2PLB8_COPFO</name>
<feature type="non-terminal residue" evidence="5">
    <location>
        <position position="260"/>
    </location>
</feature>
<dbReference type="Gene3D" id="3.40.50.970">
    <property type="match status" value="1"/>
</dbReference>
<feature type="domain" description="Transketolase-like pyrimidine-binding" evidence="4">
    <location>
        <begin position="58"/>
        <end position="240"/>
    </location>
</feature>
<evidence type="ECO:0000256" key="3">
    <source>
        <dbReference type="ARBA" id="ARBA00051764"/>
    </source>
</evidence>
<dbReference type="Proteomes" id="UP000502823">
    <property type="component" value="Unassembled WGS sequence"/>
</dbReference>
<dbReference type="PANTHER" id="PTHR42980:SF1">
    <property type="entry name" value="2-OXOISOVALERATE DEHYDROGENASE SUBUNIT BETA, MITOCHONDRIAL"/>
    <property type="match status" value="1"/>
</dbReference>
<dbReference type="PANTHER" id="PTHR42980">
    <property type="entry name" value="2-OXOISOVALERATE DEHYDROGENASE SUBUNIT BETA-RELATED"/>
    <property type="match status" value="1"/>
</dbReference>
<dbReference type="SMART" id="SM00861">
    <property type="entry name" value="Transket_pyr"/>
    <property type="match status" value="1"/>
</dbReference>
<dbReference type="GO" id="GO:0003863">
    <property type="term" value="F:branched-chain 2-oxo acid dehydrogenase activity"/>
    <property type="evidence" value="ECO:0007669"/>
    <property type="project" value="UniProtKB-EC"/>
</dbReference>
<dbReference type="OrthoDB" id="878at2759"/>
<evidence type="ECO:0000256" key="1">
    <source>
        <dbReference type="ARBA" id="ARBA00001964"/>
    </source>
</evidence>
<keyword evidence="2" id="KW-0560">Oxidoreductase</keyword>
<dbReference type="AlphaFoldDB" id="A0A6L2PLB8"/>
<dbReference type="GO" id="GO:0007584">
    <property type="term" value="P:response to nutrient"/>
    <property type="evidence" value="ECO:0007669"/>
    <property type="project" value="TreeGrafter"/>
</dbReference>
<keyword evidence="6" id="KW-1185">Reference proteome</keyword>
<evidence type="ECO:0000256" key="2">
    <source>
        <dbReference type="ARBA" id="ARBA00023002"/>
    </source>
</evidence>
<sequence>MAGAGLMSGCVKSQVTELCRGVIRRSPVFLHAFITKRYIEFNFSQENPFEGAGETRRMNLCQAVNNALHTTLANDPTAIVFGEDVAFGGVFRCTLDLQKRFGKGRVFNSPLCEQGIVGFGIGCAVAGTTAVAEVQFADYIFPAFDQLVNEAAKYRYRSGSQFDCGKLTVRAACGAVGHGSLYHSQSPEGFFAHAAGLKASLMIRHIVIPRGPIKAKGLLLSCIQDKDPCIFFEPKVLYRAAVEDVPVKEYKLPLGKADIL</sequence>
<dbReference type="FunCoup" id="A0A6L2PLB8">
    <property type="interactions" value="569"/>
</dbReference>
<evidence type="ECO:0000313" key="5">
    <source>
        <dbReference type="EMBL" id="GFG31325.1"/>
    </source>
</evidence>
<organism evidence="5 6">
    <name type="scientific">Coptotermes formosanus</name>
    <name type="common">Formosan subterranean termite</name>
    <dbReference type="NCBI Taxonomy" id="36987"/>
    <lineage>
        <taxon>Eukaryota</taxon>
        <taxon>Metazoa</taxon>
        <taxon>Ecdysozoa</taxon>
        <taxon>Arthropoda</taxon>
        <taxon>Hexapoda</taxon>
        <taxon>Insecta</taxon>
        <taxon>Pterygota</taxon>
        <taxon>Neoptera</taxon>
        <taxon>Polyneoptera</taxon>
        <taxon>Dictyoptera</taxon>
        <taxon>Blattodea</taxon>
        <taxon>Blattoidea</taxon>
        <taxon>Termitoidae</taxon>
        <taxon>Rhinotermitidae</taxon>
        <taxon>Coptotermes</taxon>
    </lineage>
</organism>
<gene>
    <name evidence="5" type="ORF">Cfor_12885</name>
</gene>
<accession>A0A6L2PLB8</accession>
<proteinExistence type="predicted"/>
<dbReference type="FunFam" id="3.40.50.970:FF:000001">
    <property type="entry name" value="Pyruvate dehydrogenase E1 beta subunit"/>
    <property type="match status" value="1"/>
</dbReference>
<dbReference type="Pfam" id="PF02779">
    <property type="entry name" value="Transket_pyr"/>
    <property type="match status" value="1"/>
</dbReference>
<dbReference type="InParanoid" id="A0A6L2PLB8"/>
<comment type="catalytic activity">
    <reaction evidence="3">
        <text>N(6)-[(R)-lipoyl]-L-lysyl-[protein] + 3-methyl-2-oxobutanoate + H(+) = N(6)-[(R)-S(8)-2-methylpropanoyldihydrolipoyl]-L-lysyl-[protein] + CO2</text>
        <dbReference type="Rhea" id="RHEA:13457"/>
        <dbReference type="Rhea" id="RHEA-COMP:10474"/>
        <dbReference type="Rhea" id="RHEA-COMP:10497"/>
        <dbReference type="ChEBI" id="CHEBI:11851"/>
        <dbReference type="ChEBI" id="CHEBI:15378"/>
        <dbReference type="ChEBI" id="CHEBI:16526"/>
        <dbReference type="ChEBI" id="CHEBI:83099"/>
        <dbReference type="ChEBI" id="CHEBI:83142"/>
        <dbReference type="EC" id="1.2.4.4"/>
    </reaction>
    <physiologicalReaction direction="left-to-right" evidence="3">
        <dbReference type="Rhea" id="RHEA:13458"/>
    </physiologicalReaction>
</comment>
<evidence type="ECO:0000259" key="4">
    <source>
        <dbReference type="SMART" id="SM00861"/>
    </source>
</evidence>
<reference evidence="6" key="1">
    <citation type="submission" date="2020-01" db="EMBL/GenBank/DDBJ databases">
        <title>Draft genome sequence of the Termite Coptotermes fromosanus.</title>
        <authorList>
            <person name="Itakura S."/>
            <person name="Yosikawa Y."/>
            <person name="Umezawa K."/>
        </authorList>
    </citation>
    <scope>NUCLEOTIDE SEQUENCE [LARGE SCALE GENOMIC DNA]</scope>
</reference>
<protein>
    <recommendedName>
        <fullName evidence="4">Transketolase-like pyrimidine-binding domain-containing protein</fullName>
    </recommendedName>
</protein>
<comment type="caution">
    <text evidence="5">The sequence shown here is derived from an EMBL/GenBank/DDBJ whole genome shotgun (WGS) entry which is preliminary data.</text>
</comment>
<dbReference type="GO" id="GO:0009083">
    <property type="term" value="P:branched-chain amino acid catabolic process"/>
    <property type="evidence" value="ECO:0007669"/>
    <property type="project" value="TreeGrafter"/>
</dbReference>
<evidence type="ECO:0000313" key="6">
    <source>
        <dbReference type="Proteomes" id="UP000502823"/>
    </source>
</evidence>
<dbReference type="SUPFAM" id="SSF52518">
    <property type="entry name" value="Thiamin diphosphate-binding fold (THDP-binding)"/>
    <property type="match status" value="1"/>
</dbReference>
<dbReference type="EMBL" id="BLKM01000294">
    <property type="protein sequence ID" value="GFG31325.1"/>
    <property type="molecule type" value="Genomic_DNA"/>
</dbReference>